<dbReference type="GO" id="GO:0009366">
    <property type="term" value="C:enterobactin synthetase complex"/>
    <property type="evidence" value="ECO:0007669"/>
    <property type="project" value="InterPro"/>
</dbReference>
<dbReference type="InterPro" id="IPR008278">
    <property type="entry name" value="4-PPantetheinyl_Trfase_dom"/>
</dbReference>
<evidence type="ECO:0000256" key="2">
    <source>
        <dbReference type="ARBA" id="ARBA00004993"/>
    </source>
</evidence>
<accession>A0A2N5E7K9</accession>
<feature type="binding site" evidence="12">
    <location>
        <position position="177"/>
    </location>
    <ligand>
        <name>CoA</name>
        <dbReference type="ChEBI" id="CHEBI:57287"/>
    </ligand>
</feature>
<evidence type="ECO:0000256" key="4">
    <source>
        <dbReference type="ARBA" id="ARBA00011503"/>
    </source>
</evidence>
<evidence type="ECO:0000256" key="7">
    <source>
        <dbReference type="ARBA" id="ARBA00023191"/>
    </source>
</evidence>
<dbReference type="GO" id="GO:0005886">
    <property type="term" value="C:plasma membrane"/>
    <property type="evidence" value="ECO:0007669"/>
    <property type="project" value="TreeGrafter"/>
</dbReference>
<evidence type="ECO:0000256" key="12">
    <source>
        <dbReference type="PIRSR" id="PIRSR603542-1"/>
    </source>
</evidence>
<dbReference type="PRINTS" id="PR01399">
    <property type="entry name" value="ENTSNTHTASED"/>
</dbReference>
<protein>
    <recommendedName>
        <fullName evidence="5">Enterobactin synthase component D</fullName>
    </recommendedName>
    <alternativeName>
        <fullName evidence="8">4'-phosphopantetheinyl transferase EntD</fullName>
    </alternativeName>
    <alternativeName>
        <fullName evidence="9">Enterochelin synthase D</fullName>
    </alternativeName>
</protein>
<dbReference type="OrthoDB" id="8210607at2"/>
<reference evidence="16 17" key="1">
    <citation type="submission" date="2017-12" db="EMBL/GenBank/DDBJ databases">
        <title>Characterization of six clinical isolates of Enterochimera gen. nov., a novel genus of the Yersiniaciae family and the three species Enterochimera arupensis sp. nov., Enterochimera coloradensis sp. nov, and Enterochimera californica sp. nov.</title>
        <authorList>
            <person name="Rossi A."/>
            <person name="Fisher M."/>
        </authorList>
    </citation>
    <scope>NUCLEOTIDE SEQUENCE [LARGE SCALE GENOMIC DNA]</scope>
    <source>
        <strain evidence="17">2016-Iso4</strain>
    </source>
</reference>
<dbReference type="InterPro" id="IPR003542">
    <property type="entry name" value="Enbac_synth_compD-like"/>
</dbReference>
<comment type="function">
    <text evidence="1">Involved in the biosynthesis of the siderophore enterobactin (enterochelin), which is a macrocyclic trimeric lactone of N-(2,3-dihydroxybenzoyl)-serine. The serine trilactone serves as a scaffolding for the three catechol functionalities that provide hexadentate coordination for the tightly ligated iron(2+) atoms. Plays an essential role in the assembly of the enterobactin by catalyzing the transfer of the 4'-phosphopantetheine (Ppant) moiety from coenzyme A to the apo-domains of both EntB (ArCP domain) and EntF (PCP domain) to yield their holo-forms which make them competent for the activation of 2,3-dihydroxybenzoate (DHB) and L-serine, respectively.</text>
</comment>
<dbReference type="EMBL" id="PJZH01000004">
    <property type="protein sequence ID" value="PLR37467.1"/>
    <property type="molecule type" value="Genomic_DNA"/>
</dbReference>
<name>A0A2N5E7K9_9GAMM</name>
<evidence type="ECO:0000256" key="11">
    <source>
        <dbReference type="ARBA" id="ARBA00049191"/>
    </source>
</evidence>
<dbReference type="GO" id="GO:0008897">
    <property type="term" value="F:holo-[acyl-carrier-protein] synthase activity"/>
    <property type="evidence" value="ECO:0007669"/>
    <property type="project" value="InterPro"/>
</dbReference>
<keyword evidence="7" id="KW-0259">Enterobactin biosynthesis</keyword>
<keyword evidence="6 16" id="KW-0808">Transferase</keyword>
<evidence type="ECO:0000256" key="5">
    <source>
        <dbReference type="ARBA" id="ARBA00019087"/>
    </source>
</evidence>
<dbReference type="GO" id="GO:0009239">
    <property type="term" value="P:enterobactin biosynthetic process"/>
    <property type="evidence" value="ECO:0007669"/>
    <property type="project" value="UniProtKB-UniPathway"/>
</dbReference>
<comment type="catalytic activity">
    <reaction evidence="10">
        <text>apo-[aryl-carrier protein] + CoA = holo-[aryl-carrier protein] + adenosine 3',5'-bisphosphate + H(+)</text>
        <dbReference type="Rhea" id="RHEA:48404"/>
        <dbReference type="Rhea" id="RHEA-COMP:15903"/>
        <dbReference type="Rhea" id="RHEA-COMP:17557"/>
        <dbReference type="ChEBI" id="CHEBI:15378"/>
        <dbReference type="ChEBI" id="CHEBI:29999"/>
        <dbReference type="ChEBI" id="CHEBI:57287"/>
        <dbReference type="ChEBI" id="CHEBI:58343"/>
        <dbReference type="ChEBI" id="CHEBI:64479"/>
    </reaction>
</comment>
<comment type="caution">
    <text evidence="16">The sequence shown here is derived from an EMBL/GenBank/DDBJ whole genome shotgun (WGS) entry which is preliminary data.</text>
</comment>
<evidence type="ECO:0000256" key="1">
    <source>
        <dbReference type="ARBA" id="ARBA00003937"/>
    </source>
</evidence>
<dbReference type="UniPathway" id="UPA00017"/>
<feature type="binding site" evidence="12">
    <location>
        <position position="129"/>
    </location>
    <ligand>
        <name>CoA</name>
        <dbReference type="ChEBI" id="CHEBI:57287"/>
    </ligand>
</feature>
<evidence type="ECO:0000256" key="10">
    <source>
        <dbReference type="ARBA" id="ARBA00049176"/>
    </source>
</evidence>
<comment type="pathway">
    <text evidence="2">Siderophore biosynthesis; enterobactin biosynthesis.</text>
</comment>
<evidence type="ECO:0000313" key="17">
    <source>
        <dbReference type="Proteomes" id="UP000234503"/>
    </source>
</evidence>
<evidence type="ECO:0000256" key="6">
    <source>
        <dbReference type="ARBA" id="ARBA00022679"/>
    </source>
</evidence>
<evidence type="ECO:0000256" key="3">
    <source>
        <dbReference type="ARBA" id="ARBA00008342"/>
    </source>
</evidence>
<dbReference type="Proteomes" id="UP000234503">
    <property type="component" value="Unassembled WGS sequence"/>
</dbReference>
<evidence type="ECO:0000259" key="14">
    <source>
        <dbReference type="Pfam" id="PF01648"/>
    </source>
</evidence>
<dbReference type="Pfam" id="PF01648">
    <property type="entry name" value="ACPS"/>
    <property type="match status" value="1"/>
</dbReference>
<dbReference type="InterPro" id="IPR041354">
    <property type="entry name" value="4PPT_N"/>
</dbReference>
<organism evidence="16 17">
    <name type="scientific">Chimaeribacter coloradensis</name>
    <dbReference type="NCBI Taxonomy" id="2060068"/>
    <lineage>
        <taxon>Bacteria</taxon>
        <taxon>Pseudomonadati</taxon>
        <taxon>Pseudomonadota</taxon>
        <taxon>Gammaproteobacteria</taxon>
        <taxon>Enterobacterales</taxon>
        <taxon>Yersiniaceae</taxon>
        <taxon>Chimaeribacter</taxon>
    </lineage>
</organism>
<dbReference type="GO" id="GO:0000287">
    <property type="term" value="F:magnesium ion binding"/>
    <property type="evidence" value="ECO:0007669"/>
    <property type="project" value="InterPro"/>
</dbReference>
<evidence type="ECO:0000256" key="8">
    <source>
        <dbReference type="ARBA" id="ARBA00029894"/>
    </source>
</evidence>
<feature type="binding site" evidence="12">
    <location>
        <begin position="107"/>
        <end position="108"/>
    </location>
    <ligand>
        <name>CoA</name>
        <dbReference type="ChEBI" id="CHEBI:57287"/>
    </ligand>
</feature>
<feature type="binding site" evidence="12">
    <location>
        <position position="173"/>
    </location>
    <ligand>
        <name>CoA</name>
        <dbReference type="ChEBI" id="CHEBI:57287"/>
    </ligand>
</feature>
<comment type="subunit">
    <text evidence="4">EntB, EntD, EntE, and EntF form a multienzyme complex called enterobactin synthase.</text>
</comment>
<dbReference type="Pfam" id="PF17837">
    <property type="entry name" value="4PPT_N"/>
    <property type="match status" value="1"/>
</dbReference>
<comment type="cofactor">
    <cofactor evidence="13">
        <name>Mg(2+)</name>
        <dbReference type="ChEBI" id="CHEBI:18420"/>
    </cofactor>
</comment>
<gene>
    <name evidence="16" type="ORF">CYR32_06555</name>
</gene>
<evidence type="ECO:0000256" key="9">
    <source>
        <dbReference type="ARBA" id="ARBA00031996"/>
    </source>
</evidence>
<dbReference type="InterPro" id="IPR037143">
    <property type="entry name" value="4-PPantetheinyl_Trfase_dom_sf"/>
</dbReference>
<sequence length="238" mass="25562">MFIGNSSSRYAGFITRCTSGHVQNAENILWSEVIYEAAHFPVAAPELPLATLPARLAEAVTSRKADFQAGRLAAYRALEAAGAENCHVGADEQGIPLWPAGWRGSITHSAGRALAVTAPAGAVNIIGIDCEKKDLAAAAEIANTVLNPAERATLHQTGIDYLTGVLIAFSAKESLYKALWPDVRRFFDFTAAEVCLLDSENQRIALRLSETLSPLWRTGTIINGRFHCGEDGITTLIL</sequence>
<evidence type="ECO:0000256" key="13">
    <source>
        <dbReference type="PIRSR" id="PIRSR603542-2"/>
    </source>
</evidence>
<feature type="domain" description="4'-phosphopantetheinyl transferase" evidence="14">
    <location>
        <begin position="126"/>
        <end position="218"/>
    </location>
</feature>
<dbReference type="PANTHER" id="PTHR38096:SF1">
    <property type="entry name" value="ENTEROBACTIN SYNTHASE COMPONENT D"/>
    <property type="match status" value="1"/>
</dbReference>
<evidence type="ECO:0000313" key="16">
    <source>
        <dbReference type="EMBL" id="PLR37467.1"/>
    </source>
</evidence>
<dbReference type="SUPFAM" id="SSF56214">
    <property type="entry name" value="4'-phosphopantetheinyl transferase"/>
    <property type="match status" value="1"/>
</dbReference>
<dbReference type="PANTHER" id="PTHR38096">
    <property type="entry name" value="ENTEROBACTIN SYNTHASE COMPONENT D"/>
    <property type="match status" value="1"/>
</dbReference>
<evidence type="ECO:0000259" key="15">
    <source>
        <dbReference type="Pfam" id="PF17837"/>
    </source>
</evidence>
<feature type="binding site" evidence="13">
    <location>
        <position position="131"/>
    </location>
    <ligand>
        <name>Mg(2+)</name>
        <dbReference type="ChEBI" id="CHEBI:18420"/>
    </ligand>
</feature>
<feature type="binding site" evidence="12">
    <location>
        <position position="63"/>
    </location>
    <ligand>
        <name>CoA</name>
        <dbReference type="ChEBI" id="CHEBI:57287"/>
    </ligand>
</feature>
<feature type="binding site" evidence="13">
    <location>
        <position position="129"/>
    </location>
    <ligand>
        <name>Mg(2+)</name>
        <dbReference type="ChEBI" id="CHEBI:18420"/>
    </ligand>
</feature>
<dbReference type="RefSeq" id="WP_101823594.1">
    <property type="nucleotide sequence ID" value="NZ_PJZH01000004.1"/>
</dbReference>
<dbReference type="AlphaFoldDB" id="A0A2N5E7K9"/>
<comment type="catalytic activity">
    <reaction evidence="11">
        <text>apo-[peptidyl-carrier protein] + CoA = holo-[peptidyl-carrier protein] + adenosine 3',5'-bisphosphate + H(+)</text>
        <dbReference type="Rhea" id="RHEA:46228"/>
        <dbReference type="Rhea" id="RHEA-COMP:11479"/>
        <dbReference type="Rhea" id="RHEA-COMP:11480"/>
        <dbReference type="ChEBI" id="CHEBI:15378"/>
        <dbReference type="ChEBI" id="CHEBI:29999"/>
        <dbReference type="ChEBI" id="CHEBI:57287"/>
        <dbReference type="ChEBI" id="CHEBI:58343"/>
        <dbReference type="ChEBI" id="CHEBI:64479"/>
    </reaction>
</comment>
<keyword evidence="13" id="KW-0460">Magnesium</keyword>
<keyword evidence="17" id="KW-1185">Reference proteome</keyword>
<keyword evidence="13" id="KW-0479">Metal-binding</keyword>
<feature type="domain" description="4'-phosphopantetheinyl transferase N-terminal" evidence="15">
    <location>
        <begin position="54"/>
        <end position="118"/>
    </location>
</feature>
<feature type="binding site" evidence="12">
    <location>
        <position position="71"/>
    </location>
    <ligand>
        <name>CoA</name>
        <dbReference type="ChEBI" id="CHEBI:57287"/>
    </ligand>
</feature>
<proteinExistence type="inferred from homology"/>
<comment type="similarity">
    <text evidence="3">Belongs to the P-Pant transferase superfamily. EntD family.</text>
</comment>